<gene>
    <name evidence="1" type="ORF">FANTH_13878</name>
</gene>
<dbReference type="AlphaFoldDB" id="A0A8H4YLE0"/>
<reference evidence="1 2" key="1">
    <citation type="journal article" date="2020" name="BMC Genomics">
        <title>Correction to: Identification and distribution of gene clusters required for synthesis of sphingolipid metabolism inhibitors in diverse species of the filamentous fungus Fusarium.</title>
        <authorList>
            <person name="Kim H.S."/>
            <person name="Lohmar J.M."/>
            <person name="Busman M."/>
            <person name="Brown D.W."/>
            <person name="Naumann T.A."/>
            <person name="Divon H.H."/>
            <person name="Lysoe E."/>
            <person name="Uhlig S."/>
            <person name="Proctor R.H."/>
        </authorList>
    </citation>
    <scope>NUCLEOTIDE SEQUENCE [LARGE SCALE GENOMIC DNA]</scope>
    <source>
        <strain evidence="1 2">NRRL 25214</strain>
    </source>
</reference>
<sequence length="346" mass="38995">MEFRYSKELDPAGLDTEALCLNVPFRMHQSPGREDLGAIMAQEDWKEIIGAFVTPKAGLSPKFNFLSVAFPETIPDRLEVLAYFNEYGLLHDDVVESVNQQEGDEQNDEAMHVCERGATGSIENFKNITGRGLMMSKVASKMLSIDPGPASVALSHWAEWFRKGAGRRNHTQFTTLEEYLEYRIFDVGDVYLIGIGIFGMGLNIPEHEMKLLPGLCRQAWIALSLTNDLFSLEKELKAAKENPVADVSNAVVVVMRERGIDQEEAEELCRQLIRQSVAKFLHTVEATKNQEHLSHDLRVLIEAVQYILSGNLAWTRSAPRYNPGVAFSDRQLEWMKYGTPQLVFTA</sequence>
<evidence type="ECO:0000313" key="1">
    <source>
        <dbReference type="EMBL" id="KAF5230353.1"/>
    </source>
</evidence>
<evidence type="ECO:0000313" key="2">
    <source>
        <dbReference type="Proteomes" id="UP000573603"/>
    </source>
</evidence>
<dbReference type="Pfam" id="PF19086">
    <property type="entry name" value="Terpene_syn_C_2"/>
    <property type="match status" value="1"/>
</dbReference>
<dbReference type="InterPro" id="IPR008949">
    <property type="entry name" value="Isoprenoid_synthase_dom_sf"/>
</dbReference>
<comment type="caution">
    <text evidence="1">The sequence shown here is derived from an EMBL/GenBank/DDBJ whole genome shotgun (WGS) entry which is preliminary data.</text>
</comment>
<dbReference type="SUPFAM" id="SSF48576">
    <property type="entry name" value="Terpenoid synthases"/>
    <property type="match status" value="1"/>
</dbReference>
<protein>
    <recommendedName>
        <fullName evidence="3">Terpene synthase</fullName>
    </recommendedName>
</protein>
<evidence type="ECO:0008006" key="3">
    <source>
        <dbReference type="Google" id="ProtNLM"/>
    </source>
</evidence>
<dbReference type="Proteomes" id="UP000573603">
    <property type="component" value="Unassembled WGS sequence"/>
</dbReference>
<dbReference type="EMBL" id="JABEVY010000529">
    <property type="protein sequence ID" value="KAF5230353.1"/>
    <property type="molecule type" value="Genomic_DNA"/>
</dbReference>
<organism evidence="1 2">
    <name type="scientific">Fusarium anthophilum</name>
    <dbReference type="NCBI Taxonomy" id="48485"/>
    <lineage>
        <taxon>Eukaryota</taxon>
        <taxon>Fungi</taxon>
        <taxon>Dikarya</taxon>
        <taxon>Ascomycota</taxon>
        <taxon>Pezizomycotina</taxon>
        <taxon>Sordariomycetes</taxon>
        <taxon>Hypocreomycetidae</taxon>
        <taxon>Hypocreales</taxon>
        <taxon>Nectriaceae</taxon>
        <taxon>Fusarium</taxon>
        <taxon>Fusarium fujikuroi species complex</taxon>
    </lineage>
</organism>
<keyword evidence="2" id="KW-1185">Reference proteome</keyword>
<name>A0A8H4YLE0_9HYPO</name>
<proteinExistence type="predicted"/>
<accession>A0A8H4YLE0</accession>
<dbReference type="Gene3D" id="1.10.600.10">
    <property type="entry name" value="Farnesyl Diphosphate Synthase"/>
    <property type="match status" value="1"/>
</dbReference>